<evidence type="ECO:0000313" key="4">
    <source>
        <dbReference type="EMBL" id="TNJ30367.1"/>
    </source>
</evidence>
<dbReference type="PANTHER" id="PTHR11426">
    <property type="entry name" value="HISTONE H3"/>
    <property type="match status" value="1"/>
</dbReference>
<protein>
    <submittedName>
        <fullName evidence="5">Histone H3</fullName>
    </submittedName>
</protein>
<dbReference type="EMBL" id="VDLU01000001">
    <property type="protein sequence ID" value="TNJ30430.1"/>
    <property type="molecule type" value="Genomic_DNA"/>
</dbReference>
<dbReference type="AlphaFoldDB" id="A0A4Z1SY43"/>
<dbReference type="EMBL" id="VDLU01000001">
    <property type="protein sequence ID" value="TNJ30367.1"/>
    <property type="molecule type" value="Genomic_DNA"/>
</dbReference>
<evidence type="ECO:0000256" key="1">
    <source>
        <dbReference type="ARBA" id="ARBA00010343"/>
    </source>
</evidence>
<dbReference type="GO" id="GO:0000786">
    <property type="term" value="C:nucleosome"/>
    <property type="evidence" value="ECO:0007669"/>
    <property type="project" value="InterPro"/>
</dbReference>
<evidence type="ECO:0000313" key="6">
    <source>
        <dbReference type="Proteomes" id="UP000315496"/>
    </source>
</evidence>
<keyword evidence="6" id="KW-1185">Reference proteome</keyword>
<comment type="similarity">
    <text evidence="1">Belongs to the histone H3 family.</text>
</comment>
<feature type="region of interest" description="Disordered" evidence="2">
    <location>
        <begin position="1"/>
        <end position="61"/>
    </location>
</feature>
<comment type="caution">
    <text evidence="5">The sequence shown here is derived from an EMBL/GenBank/DDBJ whole genome shotgun (WGS) entry which is preliminary data.</text>
</comment>
<dbReference type="InterPro" id="IPR009072">
    <property type="entry name" value="Histone-fold"/>
</dbReference>
<dbReference type="SMART" id="SM00428">
    <property type="entry name" value="H3"/>
    <property type="match status" value="1"/>
</dbReference>
<feature type="domain" description="Core Histone H2A/H2B/H3" evidence="3">
    <location>
        <begin position="58"/>
        <end position="145"/>
    </location>
</feature>
<evidence type="ECO:0000259" key="3">
    <source>
        <dbReference type="Pfam" id="PF00125"/>
    </source>
</evidence>
<dbReference type="Proteomes" id="UP000315496">
    <property type="component" value="Chromosome 1"/>
</dbReference>
<dbReference type="InterPro" id="IPR000164">
    <property type="entry name" value="Histone_H3/CENP-A"/>
</dbReference>
<organism evidence="5 6">
    <name type="scientific">Giardia muris</name>
    <dbReference type="NCBI Taxonomy" id="5742"/>
    <lineage>
        <taxon>Eukaryota</taxon>
        <taxon>Metamonada</taxon>
        <taxon>Diplomonadida</taxon>
        <taxon>Hexamitidae</taxon>
        <taxon>Giardiinae</taxon>
        <taxon>Giardia</taxon>
    </lineage>
</organism>
<dbReference type="SUPFAM" id="SSF47113">
    <property type="entry name" value="Histone-fold"/>
    <property type="match status" value="1"/>
</dbReference>
<feature type="compositionally biased region" description="Basic and acidic residues" evidence="2">
    <location>
        <begin position="40"/>
        <end position="51"/>
    </location>
</feature>
<dbReference type="InterPro" id="IPR007125">
    <property type="entry name" value="H2A/H2B/H3"/>
</dbReference>
<evidence type="ECO:0000256" key="2">
    <source>
        <dbReference type="SAM" id="MobiDB-lite"/>
    </source>
</evidence>
<dbReference type="Gene3D" id="1.10.20.10">
    <property type="entry name" value="Histone, subunit A"/>
    <property type="match status" value="1"/>
</dbReference>
<dbReference type="VEuPathDB" id="GiardiaDB:GMRT_21197"/>
<dbReference type="GO" id="GO:0046982">
    <property type="term" value="F:protein heterodimerization activity"/>
    <property type="evidence" value="ECO:0007669"/>
    <property type="project" value="InterPro"/>
</dbReference>
<gene>
    <name evidence="5" type="ORF">GMRT_10949</name>
    <name evidence="4" type="ORF">GMRT_21197</name>
</gene>
<reference evidence="5 6" key="1">
    <citation type="submission" date="2019-05" db="EMBL/GenBank/DDBJ databases">
        <title>The compact genome of Giardia muris reveals important steps in the evolution of intestinal protozoan parasites.</title>
        <authorList>
            <person name="Xu F."/>
            <person name="Jimenez-Gonzalez A."/>
            <person name="Einarsson E."/>
            <person name="Astvaldsson A."/>
            <person name="Peirasmaki D."/>
            <person name="Eckmann L."/>
            <person name="Andersson J.O."/>
            <person name="Svard S.G."/>
            <person name="Jerlstrom-Hultqvist J."/>
        </authorList>
    </citation>
    <scope>NUCLEOTIDE SEQUENCE [LARGE SCALE GENOMIC DNA]</scope>
    <source>
        <strain evidence="5 6">Roberts-Thomson</strain>
    </source>
</reference>
<dbReference type="VEuPathDB" id="GiardiaDB:GMRT_10949"/>
<evidence type="ECO:0000313" key="5">
    <source>
        <dbReference type="EMBL" id="TNJ30430.1"/>
    </source>
</evidence>
<accession>A0A4Z1SY43</accession>
<dbReference type="Pfam" id="PF00125">
    <property type="entry name" value="Histone"/>
    <property type="match status" value="1"/>
</dbReference>
<dbReference type="PRINTS" id="PR00622">
    <property type="entry name" value="HISTONEH3"/>
</dbReference>
<proteinExistence type="inferred from homology"/>
<dbReference type="GO" id="GO:0030527">
    <property type="term" value="F:structural constituent of chromatin"/>
    <property type="evidence" value="ECO:0007669"/>
    <property type="project" value="InterPro"/>
</dbReference>
<name>A0A4Z1SY43_GIAMU</name>
<sequence>MARLKSTAIDRMKSGTPPPARKTTKAPRKTILSKKTVARKALDGKHREGRSSSRRARPGAVAAREVAAQQKRTDNVIPLAPFSHLVREITAATGATDIRFQSTAIQALQNAAESTLIQILGDCQTLANHANRVTVMDKDLRVFLRVVRPSWYRESAYRSLV</sequence>
<dbReference type="OrthoDB" id="420022at2759"/>
<feature type="compositionally biased region" description="Basic residues" evidence="2">
    <location>
        <begin position="22"/>
        <end position="38"/>
    </location>
</feature>
<dbReference type="GO" id="GO:0003677">
    <property type="term" value="F:DNA binding"/>
    <property type="evidence" value="ECO:0007669"/>
    <property type="project" value="InterPro"/>
</dbReference>